<protein>
    <submittedName>
        <fullName evidence="1">DUF6352 family protein</fullName>
    </submittedName>
</protein>
<organism evidence="1 2">
    <name type="scientific">Aquibaculum arenosum</name>
    <dbReference type="NCBI Taxonomy" id="3032591"/>
    <lineage>
        <taxon>Bacteria</taxon>
        <taxon>Pseudomonadati</taxon>
        <taxon>Pseudomonadota</taxon>
        <taxon>Alphaproteobacteria</taxon>
        <taxon>Rhodospirillales</taxon>
        <taxon>Rhodovibrionaceae</taxon>
        <taxon>Aquibaculum</taxon>
    </lineage>
</organism>
<comment type="caution">
    <text evidence="1">The sequence shown here is derived from an EMBL/GenBank/DDBJ whole genome shotgun (WGS) entry which is preliminary data.</text>
</comment>
<proteinExistence type="predicted"/>
<dbReference type="Proteomes" id="UP001215503">
    <property type="component" value="Unassembled WGS sequence"/>
</dbReference>
<dbReference type="InterPro" id="IPR045932">
    <property type="entry name" value="DUF6352"/>
</dbReference>
<dbReference type="RefSeq" id="WP_275819692.1">
    <property type="nucleotide sequence ID" value="NZ_JARHUD010000001.1"/>
</dbReference>
<keyword evidence="2" id="KW-1185">Reference proteome</keyword>
<reference evidence="1 2" key="1">
    <citation type="submission" date="2023-03" db="EMBL/GenBank/DDBJ databases">
        <title>Fodinicurvata sp. CAU 1616 isolated from sea sendiment.</title>
        <authorList>
            <person name="Kim W."/>
        </authorList>
    </citation>
    <scope>NUCLEOTIDE SEQUENCE [LARGE SCALE GENOMIC DNA]</scope>
    <source>
        <strain evidence="1 2">CAU 1616</strain>
    </source>
</reference>
<dbReference type="EMBL" id="JARHUD010000001">
    <property type="protein sequence ID" value="MDF2094845.1"/>
    <property type="molecule type" value="Genomic_DNA"/>
</dbReference>
<evidence type="ECO:0000313" key="2">
    <source>
        <dbReference type="Proteomes" id="UP001215503"/>
    </source>
</evidence>
<dbReference type="Pfam" id="PF19879">
    <property type="entry name" value="DUF6352"/>
    <property type="match status" value="1"/>
</dbReference>
<accession>A0ABT5YIS0</accession>
<gene>
    <name evidence="1" type="ORF">P2G67_02505</name>
</gene>
<evidence type="ECO:0000313" key="1">
    <source>
        <dbReference type="EMBL" id="MDF2094845.1"/>
    </source>
</evidence>
<name>A0ABT5YIS0_9PROT</name>
<sequence>MPDFWRDSGYHFTTRSEADHLVPADDFLRAYLRRPEMQPPEEACDEERALHATLLKNPRERVGQARLARLADPDGRDNWQIWLAFRDRLMAAASLEEAYLYYFLSPPDVKAGDMPVPPLFLDQLTHVILRHVLDGVEDPFRARAGELFFREQMVTIEGDAIMLADAETVEMYATTGGFGSLGRLVAEAQTPLRSVDLEVMQAENAAVYWERDSRHDLVLNLNFSSPGLDALCRVLEAWVAHFLAIDVSIQPVQKISDERWVWHLGLDSEASQLLNDLYNGQDVEEDRLRRLLSLFRLEFRDPSVMAASVAGRPVYMGLCMTPEGRLRLKPQNLLMNLPLAERA</sequence>